<protein>
    <submittedName>
        <fullName evidence="1">Uncharacterized protein</fullName>
    </submittedName>
</protein>
<dbReference type="STRING" id="1016849.A0A0D1YQK5"/>
<dbReference type="Proteomes" id="UP000053599">
    <property type="component" value="Unassembled WGS sequence"/>
</dbReference>
<dbReference type="GO" id="GO:0015123">
    <property type="term" value="F:acetate transmembrane transporter activity"/>
    <property type="evidence" value="ECO:0007669"/>
    <property type="project" value="TreeGrafter"/>
</dbReference>
<dbReference type="PANTHER" id="PTHR31123">
    <property type="entry name" value="ACCUMULATION OF DYADS PROTEIN 2-RELATED"/>
    <property type="match status" value="1"/>
</dbReference>
<dbReference type="AlphaFoldDB" id="A0A0D1YQK5"/>
<dbReference type="InterPro" id="IPR051633">
    <property type="entry name" value="AceTr"/>
</dbReference>
<dbReference type="EMBL" id="KN846952">
    <property type="protein sequence ID" value="KIV83634.1"/>
    <property type="molecule type" value="Genomic_DNA"/>
</dbReference>
<dbReference type="PANTHER" id="PTHR31123:SF4">
    <property type="entry name" value="PROTEIN ALCS"/>
    <property type="match status" value="1"/>
</dbReference>
<evidence type="ECO:0000313" key="2">
    <source>
        <dbReference type="Proteomes" id="UP000053599"/>
    </source>
</evidence>
<organism evidence="1 2">
    <name type="scientific">Exophiala sideris</name>
    <dbReference type="NCBI Taxonomy" id="1016849"/>
    <lineage>
        <taxon>Eukaryota</taxon>
        <taxon>Fungi</taxon>
        <taxon>Dikarya</taxon>
        <taxon>Ascomycota</taxon>
        <taxon>Pezizomycotina</taxon>
        <taxon>Eurotiomycetes</taxon>
        <taxon>Chaetothyriomycetidae</taxon>
        <taxon>Chaetothyriales</taxon>
        <taxon>Herpotrichiellaceae</taxon>
        <taxon>Exophiala</taxon>
    </lineage>
</organism>
<proteinExistence type="predicted"/>
<reference evidence="1 2" key="1">
    <citation type="submission" date="2015-01" db="EMBL/GenBank/DDBJ databases">
        <title>The Genome Sequence of Exophiala sideris CBS121828.</title>
        <authorList>
            <consortium name="The Broad Institute Genomics Platform"/>
            <person name="Cuomo C."/>
            <person name="de Hoog S."/>
            <person name="Gorbushina A."/>
            <person name="Stielow B."/>
            <person name="Teixiera M."/>
            <person name="Abouelleil A."/>
            <person name="Chapman S.B."/>
            <person name="Priest M."/>
            <person name="Young S.K."/>
            <person name="Wortman J."/>
            <person name="Nusbaum C."/>
            <person name="Birren B."/>
        </authorList>
    </citation>
    <scope>NUCLEOTIDE SEQUENCE [LARGE SCALE GENOMIC DNA]</scope>
    <source>
        <strain evidence="1 2">CBS 121828</strain>
    </source>
</reference>
<dbReference type="HOGENOM" id="CLU_2145884_0_0_1"/>
<name>A0A0D1YQK5_9EURO</name>
<gene>
    <name evidence="1" type="ORF">PV11_05640</name>
</gene>
<evidence type="ECO:0000313" key="1">
    <source>
        <dbReference type="EMBL" id="KIV83634.1"/>
    </source>
</evidence>
<dbReference type="OrthoDB" id="4110478at2759"/>
<dbReference type="GO" id="GO:0005886">
    <property type="term" value="C:plasma membrane"/>
    <property type="evidence" value="ECO:0007669"/>
    <property type="project" value="TreeGrafter"/>
</dbReference>
<sequence length="112" mass="12261">MDSINEHHFGQDDRHVGLKAQTENLEHIRSVSSINMSPELFEKLYLSPQNAVRGDLRRTFANPTPVALVGFCLGLTPLSCDLMGWRGAGGAGAASTSVFTTFEYLLAVEQNH</sequence>
<accession>A0A0D1YQK5</accession>